<dbReference type="GO" id="GO:0003729">
    <property type="term" value="F:mRNA binding"/>
    <property type="evidence" value="ECO:0007669"/>
    <property type="project" value="TreeGrafter"/>
</dbReference>
<dbReference type="Pfam" id="PF09766">
    <property type="entry name" value="FmiP_Thoc5"/>
    <property type="match status" value="1"/>
</dbReference>
<protein>
    <submittedName>
        <fullName evidence="6">THO complex subunit 5 homolog</fullName>
    </submittedName>
</protein>
<name>A0AAJ6YXZ1_9HYME</name>
<evidence type="ECO:0000313" key="5">
    <source>
        <dbReference type="Proteomes" id="UP000695007"/>
    </source>
</evidence>
<gene>
    <name evidence="6" type="primary">LOC105368920</name>
</gene>
<dbReference type="KEGG" id="csol:105368920"/>
<evidence type="ECO:0000256" key="3">
    <source>
        <dbReference type="ARBA" id="ARBA00023242"/>
    </source>
</evidence>
<dbReference type="PANTHER" id="PTHR13375">
    <property type="entry name" value="FMS INTERACTING PROTEIN"/>
    <property type="match status" value="1"/>
</dbReference>
<keyword evidence="5" id="KW-1185">Reference proteome</keyword>
<dbReference type="AlphaFoldDB" id="A0AAJ6YXZ1"/>
<evidence type="ECO:0000256" key="4">
    <source>
        <dbReference type="SAM" id="MobiDB-lite"/>
    </source>
</evidence>
<organism evidence="5 6">
    <name type="scientific">Ceratosolen solmsi marchali</name>
    <dbReference type="NCBI Taxonomy" id="326594"/>
    <lineage>
        <taxon>Eukaryota</taxon>
        <taxon>Metazoa</taxon>
        <taxon>Ecdysozoa</taxon>
        <taxon>Arthropoda</taxon>
        <taxon>Hexapoda</taxon>
        <taxon>Insecta</taxon>
        <taxon>Pterygota</taxon>
        <taxon>Neoptera</taxon>
        <taxon>Endopterygota</taxon>
        <taxon>Hymenoptera</taxon>
        <taxon>Apocrita</taxon>
        <taxon>Proctotrupomorpha</taxon>
        <taxon>Chalcidoidea</taxon>
        <taxon>Agaonidae</taxon>
        <taxon>Agaoninae</taxon>
        <taxon>Ceratosolen</taxon>
    </lineage>
</organism>
<dbReference type="Proteomes" id="UP000695007">
    <property type="component" value="Unplaced"/>
</dbReference>
<accession>A0AAJ6YXZ1</accession>
<dbReference type="InterPro" id="IPR019163">
    <property type="entry name" value="THO_Thoc5"/>
</dbReference>
<evidence type="ECO:0000313" key="6">
    <source>
        <dbReference type="RefSeq" id="XP_011506405.1"/>
    </source>
</evidence>
<sequence length="667" mass="76411">MGKEKDTQDTTLKTNSSSEIDKETALDMDMYKTIIMFEEEEALERSSENDAESFFDTCNQIRNNMSEIAKLKSNNDASTKEDIRELQVDTALAFMELKKLNRMEKFRTKFSRDSLTTAKTNVDNRHLQLQNLLYEVIHLKKEVLKCLQFKSKDENILLVSEEEFYKEAPESISRLETTQNDPHQKRLARLEWELTQRKQLALLCDNLSENKKSVAASIESKQSRLDNLAPQLRGILEASKPLQESLGLPLDKIKLEHEKAALLSPPLYILYAKASAFRDACDTTLVVSVEGDEEEAKRTFNQDGGQESDSDNEGQSENIPEETPVHKKRHHRISKEARQEEKKLRLLQKHPLSVKIIVSFKNDTKLKLQFYYFTVLKVITVVSDLLTVNLGGISVGDMLASESVLRELYPGDTGFDSPNPANTYQLARQKLGTFSSLSLGIPYKWAQWMAGLHFVPVDAREQKSVIQDNGQDSVESVLKEIKKRVRARLDLCAEIRQLESGSLSIFTDSIDAIPQKIATILHKFNISSWKNYCNTFNYSESHKENFMTSSDIFYEAILRRGSSELVAYIAIKPDYPKVTSVFRIIFNSNISAGVDIHRDIEREINVMWDKPPTLSAQLQRLRSCFDIYLETESMAPREKIFFHSVRGRTRSRPYKYVEIGGGIFTHR</sequence>
<feature type="region of interest" description="Disordered" evidence="4">
    <location>
        <begin position="295"/>
        <end position="340"/>
    </location>
</feature>
<keyword evidence="3" id="KW-0539">Nucleus</keyword>
<feature type="compositionally biased region" description="Polar residues" evidence="4">
    <location>
        <begin position="9"/>
        <end position="18"/>
    </location>
</feature>
<evidence type="ECO:0000256" key="1">
    <source>
        <dbReference type="ARBA" id="ARBA00004123"/>
    </source>
</evidence>
<proteinExistence type="inferred from homology"/>
<dbReference type="RefSeq" id="XP_011506405.1">
    <property type="nucleotide sequence ID" value="XM_011508103.1"/>
</dbReference>
<comment type="similarity">
    <text evidence="2">Belongs to the THOC5 family.</text>
</comment>
<comment type="subcellular location">
    <subcellularLocation>
        <location evidence="1">Nucleus</location>
    </subcellularLocation>
</comment>
<dbReference type="PANTHER" id="PTHR13375:SF3">
    <property type="entry name" value="THO COMPLEX SUBUNIT 5 HOMOLOG"/>
    <property type="match status" value="1"/>
</dbReference>
<dbReference type="CTD" id="8563"/>
<dbReference type="GeneID" id="105368920"/>
<dbReference type="GO" id="GO:0000445">
    <property type="term" value="C:THO complex part of transcription export complex"/>
    <property type="evidence" value="ECO:0007669"/>
    <property type="project" value="TreeGrafter"/>
</dbReference>
<reference evidence="6" key="1">
    <citation type="submission" date="2025-08" db="UniProtKB">
        <authorList>
            <consortium name="RefSeq"/>
        </authorList>
    </citation>
    <scope>IDENTIFICATION</scope>
</reference>
<dbReference type="GO" id="GO:0006406">
    <property type="term" value="P:mRNA export from nucleus"/>
    <property type="evidence" value="ECO:0007669"/>
    <property type="project" value="TreeGrafter"/>
</dbReference>
<feature type="region of interest" description="Disordered" evidence="4">
    <location>
        <begin position="1"/>
        <end position="24"/>
    </location>
</feature>
<evidence type="ECO:0000256" key="2">
    <source>
        <dbReference type="ARBA" id="ARBA00008044"/>
    </source>
</evidence>